<organism evidence="3 4">
    <name type="scientific">Corynebacterium lemuris</name>
    <dbReference type="NCBI Taxonomy" id="1859292"/>
    <lineage>
        <taxon>Bacteria</taxon>
        <taxon>Bacillati</taxon>
        <taxon>Actinomycetota</taxon>
        <taxon>Actinomycetes</taxon>
        <taxon>Mycobacteriales</taxon>
        <taxon>Corynebacteriaceae</taxon>
        <taxon>Corynebacterium</taxon>
    </lineage>
</organism>
<dbReference type="Proteomes" id="UP001205965">
    <property type="component" value="Unassembled WGS sequence"/>
</dbReference>
<name>A0ABT2FSA7_9CORY</name>
<comment type="caution">
    <text evidence="3">The sequence shown here is derived from an EMBL/GenBank/DDBJ whole genome shotgun (WGS) entry which is preliminary data.</text>
</comment>
<feature type="domain" description="DUF4213" evidence="2">
    <location>
        <begin position="13"/>
        <end position="96"/>
    </location>
</feature>
<keyword evidence="4" id="KW-1185">Reference proteome</keyword>
<feature type="domain" description="Putative heavy-metal chelation" evidence="1">
    <location>
        <begin position="125"/>
        <end position="239"/>
    </location>
</feature>
<reference evidence="3 4" key="1">
    <citation type="submission" date="2022-08" db="EMBL/GenBank/DDBJ databases">
        <title>YIM 101645 draft genome.</title>
        <authorList>
            <person name="Chen X."/>
        </authorList>
    </citation>
    <scope>NUCLEOTIDE SEQUENCE [LARGE SCALE GENOMIC DNA]</scope>
    <source>
        <strain evidence="3 4">YIM 101645</strain>
    </source>
</reference>
<accession>A0ABT2FSA7</accession>
<dbReference type="InterPro" id="IPR007161">
    <property type="entry name" value="DUF364"/>
</dbReference>
<sequence>MEEVRVGDPWKIYDELIEGVSPEPTVAAASVGLRWSRILSSEGGLGMGLTFGEQSRPALFEEPSFVGAPLREVAALVKSWNFAEAALGLAALNAWYSQPETAAKNGFMSSDVNLWQQVFHPYSEAVAGKKVSVIGHFPFAPEPLAQAAELRMLERNTKPGDYPDPAAEYLLPDSDFVFISGSAFVNKTMPRLLELSRNATTVLVGPSTTLSPTLFKHGADVLTGFVAKDPEQLFDAVGNVTLSGMYDHGQRVQQQA</sequence>
<evidence type="ECO:0000259" key="2">
    <source>
        <dbReference type="Pfam" id="PF13938"/>
    </source>
</evidence>
<dbReference type="Pfam" id="PF04016">
    <property type="entry name" value="DUF364"/>
    <property type="match status" value="1"/>
</dbReference>
<dbReference type="SUPFAM" id="SSF159713">
    <property type="entry name" value="Dhaf3308-like"/>
    <property type="match status" value="1"/>
</dbReference>
<dbReference type="Gene3D" id="3.30.390.100">
    <property type="match status" value="1"/>
</dbReference>
<dbReference type="Pfam" id="PF13938">
    <property type="entry name" value="DUF4213"/>
    <property type="match status" value="1"/>
</dbReference>
<evidence type="ECO:0000313" key="3">
    <source>
        <dbReference type="EMBL" id="MCS5478101.1"/>
    </source>
</evidence>
<protein>
    <submittedName>
        <fullName evidence="3">DUF364 domain-containing protein</fullName>
    </submittedName>
</protein>
<dbReference type="InterPro" id="IPR025251">
    <property type="entry name" value="DUF4213"/>
</dbReference>
<proteinExistence type="predicted"/>
<dbReference type="RefSeq" id="WP_259426120.1">
    <property type="nucleotide sequence ID" value="NZ_JANWTC010000001.1"/>
</dbReference>
<evidence type="ECO:0000313" key="4">
    <source>
        <dbReference type="Proteomes" id="UP001205965"/>
    </source>
</evidence>
<evidence type="ECO:0000259" key="1">
    <source>
        <dbReference type="Pfam" id="PF04016"/>
    </source>
</evidence>
<dbReference type="EMBL" id="JANWTC010000001">
    <property type="protein sequence ID" value="MCS5478101.1"/>
    <property type="molecule type" value="Genomic_DNA"/>
</dbReference>
<gene>
    <name evidence="3" type="ORF">NYP18_00340</name>
</gene>
<dbReference type="Gene3D" id="3.40.50.11590">
    <property type="match status" value="1"/>
</dbReference>